<sequence length="626" mass="68618">MKPINDFLTRNDLRLLDNPCVSPDFCLDWEALSSAIKSGESLTIHDRSAFSTAAGNWVLVEASNGDHAWKLSSDSVSKDSAPLEPCLEFEGDFYFPASFENLIRIKNLAQEFDENCSIFPTARGQIARSTLGIGARFTTLHWPGVDWAMANLGIGVTANQNSIPRELVYDVDAMLSDSLDTVPFPFIGANVPEGHQGQSVEGMSHGCVMAKLKTGFHAHGINWSFNADHQPIGGKFDVREDRLVEGCLFASYITFDLSPELAITKVPESAEEKKAYVNSNIESSLVEKVAQRVADSGLTVDEDELNSLLCYVWPSMVKMKQRDEKYAAAREKAFTTAVGREYLRELSIDELPGLTTPETTAVMLSLCEAMGMPVNFVAPAFGFQKNMPYPDNAKLKTLIESQWQVCKVFGVSIGFHSGSGKSSENYGVMGEVTGGNLEIKTSGRYTYEMGVALSGSSNEGDQALWKDWYQFTVDLAVSGAFSDSDSEKAMAREFIETSLKYEKLSTDVFESPETVRAALEGLTPSSEHMHWFEYNFLYVLAGEGKAEKSALGDHSPAGYRQRARFYSISEEGRLAFARRVALYIVGLAKDTGIVDSDTCGSAVDKLDSYDSFDAFLSDIAPVAVGS</sequence>
<dbReference type="InterPro" id="IPR032586">
    <property type="entry name" value="UxaE"/>
</dbReference>
<evidence type="ECO:0000313" key="2">
    <source>
        <dbReference type="Proteomes" id="UP000526501"/>
    </source>
</evidence>
<dbReference type="AlphaFoldDB" id="A0A7X1E7L5"/>
<reference evidence="1 2" key="1">
    <citation type="submission" date="2020-07" db="EMBL/GenBank/DDBJ databases">
        <authorList>
            <person name="Feng X."/>
        </authorList>
    </citation>
    <scope>NUCLEOTIDE SEQUENCE [LARGE SCALE GENOMIC DNA]</scope>
    <source>
        <strain evidence="1 2">JCM23202</strain>
    </source>
</reference>
<dbReference type="RefSeq" id="WP_185659152.1">
    <property type="nucleotide sequence ID" value="NZ_CAWPOO010000006.1"/>
</dbReference>
<name>A0A7X1E7L5_9BACT</name>
<organism evidence="1 2">
    <name type="scientific">Pelagicoccus albus</name>
    <dbReference type="NCBI Taxonomy" id="415222"/>
    <lineage>
        <taxon>Bacteria</taxon>
        <taxon>Pseudomonadati</taxon>
        <taxon>Verrucomicrobiota</taxon>
        <taxon>Opitutia</taxon>
        <taxon>Puniceicoccales</taxon>
        <taxon>Pelagicoccaceae</taxon>
        <taxon>Pelagicoccus</taxon>
    </lineage>
</organism>
<proteinExistence type="predicted"/>
<evidence type="ECO:0000313" key="1">
    <source>
        <dbReference type="EMBL" id="MBC2605268.1"/>
    </source>
</evidence>
<gene>
    <name evidence="1" type="ORF">H5P27_04345</name>
</gene>
<dbReference type="GO" id="GO:0016853">
    <property type="term" value="F:isomerase activity"/>
    <property type="evidence" value="ECO:0007669"/>
    <property type="project" value="InterPro"/>
</dbReference>
<protein>
    <submittedName>
        <fullName evidence="1">Uncharacterized protein</fullName>
    </submittedName>
</protein>
<accession>A0A7X1E7L5</accession>
<dbReference type="Pfam" id="PF16257">
    <property type="entry name" value="UxaE"/>
    <property type="match status" value="1"/>
</dbReference>
<dbReference type="EMBL" id="JACHVC010000006">
    <property type="protein sequence ID" value="MBC2605268.1"/>
    <property type="molecule type" value="Genomic_DNA"/>
</dbReference>
<keyword evidence="2" id="KW-1185">Reference proteome</keyword>
<dbReference type="Proteomes" id="UP000526501">
    <property type="component" value="Unassembled WGS sequence"/>
</dbReference>
<comment type="caution">
    <text evidence="1">The sequence shown here is derived from an EMBL/GenBank/DDBJ whole genome shotgun (WGS) entry which is preliminary data.</text>
</comment>